<protein>
    <submittedName>
        <fullName evidence="1">Uncharacterized protein</fullName>
    </submittedName>
</protein>
<evidence type="ECO:0000313" key="1">
    <source>
        <dbReference type="EMBL" id="ARJ55934.1"/>
    </source>
</evidence>
<dbReference type="EMBL" id="CP020867">
    <property type="protein sequence ID" value="ARJ55934.1"/>
    <property type="molecule type" value="Genomic_DNA"/>
</dbReference>
<name>A0A1W6BV28_9BACT</name>
<dbReference type="AlphaFoldDB" id="A0A1W6BV28"/>
<sequence>MSVQVVTPLIWDLNAYYKNEEKLYQNRHYLDRAFSAFVPENFSENKEALKKCSCRNDKKY</sequence>
<reference evidence="1 2" key="1">
    <citation type="submission" date="2017-04" db="EMBL/GenBank/DDBJ databases">
        <title>Complete genome sequence of the Campylobacter cuniculorum type strain LMG24588.</title>
        <authorList>
            <person name="Miller W.G."/>
            <person name="Yee E."/>
            <person name="Revez J."/>
            <person name="Bono J.L."/>
            <person name="Rossi M."/>
        </authorList>
    </citation>
    <scope>NUCLEOTIDE SEQUENCE [LARGE SCALE GENOMIC DNA]</scope>
    <source>
        <strain evidence="1 2">LMG 24588</strain>
    </source>
</reference>
<gene>
    <name evidence="1" type="ORF">CCUN_0279</name>
</gene>
<organism evidence="1 2">
    <name type="scientific">Campylobacter cuniculorum DSM 23162 = LMG 24588</name>
    <dbReference type="NCBI Taxonomy" id="1121267"/>
    <lineage>
        <taxon>Bacteria</taxon>
        <taxon>Pseudomonadati</taxon>
        <taxon>Campylobacterota</taxon>
        <taxon>Epsilonproteobacteria</taxon>
        <taxon>Campylobacterales</taxon>
        <taxon>Campylobacteraceae</taxon>
        <taxon>Campylobacter</taxon>
    </lineage>
</organism>
<dbReference type="KEGG" id="ccun:CCUN_0279"/>
<dbReference type="RefSeq" id="WP_085296605.1">
    <property type="nucleotide sequence ID" value="NZ_CP020867.1"/>
</dbReference>
<evidence type="ECO:0000313" key="2">
    <source>
        <dbReference type="Proteomes" id="UP000192902"/>
    </source>
</evidence>
<proteinExistence type="predicted"/>
<accession>A0A1W6BV28</accession>
<dbReference type="Proteomes" id="UP000192902">
    <property type="component" value="Chromosome"/>
</dbReference>